<gene>
    <name evidence="2" type="ORF">SHALO_1069</name>
</gene>
<dbReference type="RefSeq" id="WP_069477695.1">
    <property type="nucleotide sequence ID" value="NZ_CP017111.1"/>
</dbReference>
<keyword evidence="3" id="KW-1185">Reference proteome</keyword>
<dbReference type="EMBL" id="CP017111">
    <property type="protein sequence ID" value="AOO64849.1"/>
    <property type="molecule type" value="Genomic_DNA"/>
</dbReference>
<dbReference type="SUPFAM" id="SSF101898">
    <property type="entry name" value="NHL repeat"/>
    <property type="match status" value="1"/>
</dbReference>
<name>A0A1D7TIM0_9BACT</name>
<dbReference type="InterPro" id="IPR010620">
    <property type="entry name" value="SBBP_repeat"/>
</dbReference>
<dbReference type="STRING" id="1193502.SHALO_1069"/>
<evidence type="ECO:0000313" key="2">
    <source>
        <dbReference type="EMBL" id="AOO64849.1"/>
    </source>
</evidence>
<dbReference type="PATRIC" id="fig|1193502.14.peg.1083"/>
<keyword evidence="1" id="KW-0732">Signal</keyword>
<proteinExistence type="predicted"/>
<dbReference type="Pfam" id="PF06739">
    <property type="entry name" value="SBBP"/>
    <property type="match status" value="1"/>
</dbReference>
<sequence length="259" mass="27646">MKNKKIILASMLACNVLWAESDILKVFDGVSTPVGMAFNHNNELIVAEWSASRVSVFGKEGHKRVLSDQIKSPSGIAVDKEDNVYVASYSTDTLYKIEPNGNVSIIADELATPAGVSIDQNGNIMVASKASNAIIFIDQKGTKSNLFKDLQTPVGIVALEHGYAISNINGDVSLYDKEKRKTGSYKGFKSPAVGIVGSQEGNVYAVDYGGNDVVEIQKNGNARVLASSLSSPVGVAINPQGELFIGTWGDSAIYKLTIK</sequence>
<dbReference type="InterPro" id="IPR050952">
    <property type="entry name" value="TRIM-NHL_E3_ligases"/>
</dbReference>
<feature type="chain" id="PRO_5009099414" evidence="1">
    <location>
        <begin position="20"/>
        <end position="259"/>
    </location>
</feature>
<evidence type="ECO:0000256" key="1">
    <source>
        <dbReference type="SAM" id="SignalP"/>
    </source>
</evidence>
<dbReference type="AlphaFoldDB" id="A0A1D7TIM0"/>
<dbReference type="Gene3D" id="2.40.10.500">
    <property type="match status" value="1"/>
</dbReference>
<protein>
    <submittedName>
        <fullName evidence="2">Putative serine/threonine-protein kinase</fullName>
    </submittedName>
</protein>
<dbReference type="PANTHER" id="PTHR24104">
    <property type="entry name" value="E3 UBIQUITIN-PROTEIN LIGASE NHLRC1-RELATED"/>
    <property type="match status" value="1"/>
</dbReference>
<dbReference type="GO" id="GO:0016301">
    <property type="term" value="F:kinase activity"/>
    <property type="evidence" value="ECO:0007669"/>
    <property type="project" value="UniProtKB-KW"/>
</dbReference>
<reference evidence="3" key="1">
    <citation type="submission" date="2016-08" db="EMBL/GenBank/DDBJ databases">
        <title>Complete genome sequence of the organohalide-respiring Epsilonproteobacterium Sulfurospirillum halorespirans.</title>
        <authorList>
            <person name="Goris T."/>
            <person name="Zimmermann J."/>
            <person name="Schenz B."/>
            <person name="Lemos M."/>
            <person name="Hackermueller J."/>
            <person name="Diekert G."/>
        </authorList>
    </citation>
    <scope>NUCLEOTIDE SEQUENCE [LARGE SCALE GENOMIC DNA]</scope>
    <source>
        <strain>DSM 13726</strain>
        <strain evidence="3">PCE-M2</strain>
    </source>
</reference>
<accession>A0A1D7TIM0</accession>
<dbReference type="Proteomes" id="UP000094609">
    <property type="component" value="Chromosome"/>
</dbReference>
<keyword evidence="2" id="KW-0808">Transferase</keyword>
<dbReference type="KEGG" id="shal:SHALO_1069"/>
<dbReference type="Gene3D" id="2.120.10.30">
    <property type="entry name" value="TolB, C-terminal domain"/>
    <property type="match status" value="1"/>
</dbReference>
<evidence type="ECO:0000313" key="3">
    <source>
        <dbReference type="Proteomes" id="UP000094609"/>
    </source>
</evidence>
<feature type="signal peptide" evidence="1">
    <location>
        <begin position="1"/>
        <end position="19"/>
    </location>
</feature>
<dbReference type="InterPro" id="IPR011042">
    <property type="entry name" value="6-blade_b-propeller_TolB-like"/>
</dbReference>
<keyword evidence="2" id="KW-0418">Kinase</keyword>
<organism evidence="2 3">
    <name type="scientific">Sulfurospirillum halorespirans DSM 13726</name>
    <dbReference type="NCBI Taxonomy" id="1193502"/>
    <lineage>
        <taxon>Bacteria</taxon>
        <taxon>Pseudomonadati</taxon>
        <taxon>Campylobacterota</taxon>
        <taxon>Epsilonproteobacteria</taxon>
        <taxon>Campylobacterales</taxon>
        <taxon>Sulfurospirillaceae</taxon>
        <taxon>Sulfurospirillum</taxon>
    </lineage>
</organism>